<dbReference type="GO" id="GO:0005737">
    <property type="term" value="C:cytoplasm"/>
    <property type="evidence" value="ECO:0007669"/>
    <property type="project" value="UniProtKB-SubCell"/>
</dbReference>
<feature type="domain" description="TOG" evidence="9">
    <location>
        <begin position="373"/>
        <end position="613"/>
    </location>
</feature>
<dbReference type="SMR" id="A0A314LEX4"/>
<dbReference type="GO" id="GO:0006606">
    <property type="term" value="P:protein import into nucleus"/>
    <property type="evidence" value="ECO:0007669"/>
    <property type="project" value="InterPro"/>
</dbReference>
<comment type="caution">
    <text evidence="10">The sequence shown here is derived from an EMBL/GenBank/DDBJ whole genome shotgun (WGS) entry which is preliminary data.</text>
</comment>
<dbReference type="InterPro" id="IPR016024">
    <property type="entry name" value="ARM-type_fold"/>
</dbReference>
<evidence type="ECO:0000256" key="5">
    <source>
        <dbReference type="ARBA" id="ARBA00022737"/>
    </source>
</evidence>
<dbReference type="InterPro" id="IPR057672">
    <property type="entry name" value="TPR_IPO4/5"/>
</dbReference>
<sequence length="1096" mass="124027">MNSKVTQSQKADMEAILGPDSEPFETFISDHIDSSGENDSEAKSIFNMMRQKDPESLALKLVDYLGPSHDFYTRQECALLLKNLLKDDDLCTWHKLSVSTQSSIKCMILDRMNQEESESIIGELRYTVYTLAASSLPDNNWPELLRFLYQCVTNSSSNNFLKKSVFLIFAQLAEHRGETIVPWAKDLHLVFLNTLNDDALDLNVRIAATKAVINLIQCVSSSNEKERFQDLLPGVLRTLADTLSNGGDEDAACYVLAFLKDLAKNEPRFLRRQLVVVVGSILDIAEDEKLQEGTRHGAVEFLVTLVEASWEKTPGMMKRLLSFISRCLTVLVNLLADMKDEPDWHSAETKYDSTGATSNHGFSVHFLKRFSRALGGKSFVHIAKEQLSAYWDAPEWEKRHAAPFALAQIAKGCSKQVLIKDMEQLVKKVLNCLRDPHPRVRWAACCAIDMLSTVYHSDFQEQYHNQVVPALAATMDHVHPRVQASAAGALSFFCVCNKPEILIPYLDGIVNKLLVLVQNGKQMVQQEALYALSRITESVKEHFRTYYDTVMPYLKTLLRNTDLTSDLILRARAIECISCVGSAVGREIFREDAEQVMEVLMISLQGLQVKGDEPPTAYLLRACAAICDCLGHDFLPYIRKVMPFIIQCAQLEPAITISVKWNQVASCFMLCCFAETLKEDFYPWVSQVVSVFIPLLKFYTHNGLRKCAVNSMYILLRTAKLAVEKGIAQGASETYFTKLSDHIMQSLLEALHEEPMTDISAVMLSTLNNCLQISPLLNEGELRRIVTEVRHVITESSNRKRKLKERAKSEDFDAEEDELLRREKWQEDHILWQLCRILKTLIKMVKAAFLPFFDKLASNLIPMWGKDKTAQERCTPTVIFASLVRECPEAALKYCDIFLPLFLDASNDENPRVRQNALYGLGLYVEYGSSVFKPVVTEAISRINVVIMHLCAREPENECAYDNAVSALGKICQFHRESINSAQIVPVWLNCLPIKGDLAEAKYVHGELCSMVERSDREVIGPSYRYIPKIISVFAEVLCSEKDLATEETKNRIINILRQLQQTLPSATFESALAYLLPRQEMELKFILSPVEDADF</sequence>
<protein>
    <recommendedName>
        <fullName evidence="9">TOG domain-containing protein</fullName>
    </recommendedName>
</protein>
<dbReference type="InterPro" id="IPR000357">
    <property type="entry name" value="HEAT"/>
</dbReference>
<dbReference type="Gene3D" id="1.25.10.10">
    <property type="entry name" value="Leucine-rich Repeat Variant"/>
    <property type="match status" value="1"/>
</dbReference>
<comment type="subcellular location">
    <subcellularLocation>
        <location evidence="2">Cytoplasm</location>
    </subcellularLocation>
    <subcellularLocation>
        <location evidence="1">Nucleus</location>
    </subcellularLocation>
</comment>
<accession>A0A314LEX4</accession>
<dbReference type="InterPro" id="IPR011989">
    <property type="entry name" value="ARM-like"/>
</dbReference>
<keyword evidence="8" id="KW-0539">Nucleus</keyword>
<evidence type="ECO:0000256" key="1">
    <source>
        <dbReference type="ARBA" id="ARBA00004123"/>
    </source>
</evidence>
<evidence type="ECO:0000256" key="6">
    <source>
        <dbReference type="ARBA" id="ARBA00022927"/>
    </source>
</evidence>
<dbReference type="EMBL" id="MJEQ01000086">
    <property type="protein sequence ID" value="OIT39667.1"/>
    <property type="molecule type" value="Genomic_DNA"/>
</dbReference>
<dbReference type="Pfam" id="PF18829">
    <property type="entry name" value="Importin_rep_6"/>
    <property type="match status" value="1"/>
</dbReference>
<dbReference type="STRING" id="49451.A0A314LEX4"/>
<keyword evidence="3" id="KW-0813">Transport</keyword>
<proteinExistence type="predicted"/>
<evidence type="ECO:0000313" key="11">
    <source>
        <dbReference type="Proteomes" id="UP000187609"/>
    </source>
</evidence>
<keyword evidence="6" id="KW-0653">Protein transport</keyword>
<dbReference type="PANTHER" id="PTHR10527">
    <property type="entry name" value="IMPORTIN BETA"/>
    <property type="match status" value="1"/>
</dbReference>
<dbReference type="InterPro" id="IPR040122">
    <property type="entry name" value="Importin_beta"/>
</dbReference>
<dbReference type="InterPro" id="IPR041653">
    <property type="entry name" value="Importin_rep_4"/>
</dbReference>
<evidence type="ECO:0000313" key="10">
    <source>
        <dbReference type="EMBL" id="OIT39667.1"/>
    </source>
</evidence>
<reference evidence="10" key="1">
    <citation type="submission" date="2016-11" db="EMBL/GenBank/DDBJ databases">
        <title>The genome of Nicotiana attenuata.</title>
        <authorList>
            <person name="Xu S."/>
            <person name="Brockmoeller T."/>
            <person name="Gaquerel E."/>
            <person name="Navarro A."/>
            <person name="Kuhl H."/>
            <person name="Gase K."/>
            <person name="Ling Z."/>
            <person name="Zhou W."/>
            <person name="Kreitzer C."/>
            <person name="Stanke M."/>
            <person name="Tang H."/>
            <person name="Lyons E."/>
            <person name="Pandey P."/>
            <person name="Pandey S.P."/>
            <person name="Timmermann B."/>
            <person name="Baldwin I.T."/>
        </authorList>
    </citation>
    <scope>NUCLEOTIDE SEQUENCE [LARGE SCALE GENOMIC DNA]</scope>
    <source>
        <strain evidence="10">UT</strain>
    </source>
</reference>
<dbReference type="OrthoDB" id="543373at2759"/>
<dbReference type="SUPFAM" id="SSF48371">
    <property type="entry name" value="ARM repeat"/>
    <property type="match status" value="2"/>
</dbReference>
<dbReference type="Pfam" id="PF25574">
    <property type="entry name" value="TPR_IMB1"/>
    <property type="match status" value="1"/>
</dbReference>
<keyword evidence="4" id="KW-0963">Cytoplasm</keyword>
<dbReference type="KEGG" id="nau:109237770"/>
<dbReference type="AlphaFoldDB" id="A0A314LEX4"/>
<dbReference type="Pfam" id="PF25780">
    <property type="entry name" value="TPR_IPO5"/>
    <property type="match status" value="1"/>
</dbReference>
<dbReference type="InterPro" id="IPR034085">
    <property type="entry name" value="TOG"/>
</dbReference>
<keyword evidence="11" id="KW-1185">Reference proteome</keyword>
<organism evidence="10 11">
    <name type="scientific">Nicotiana attenuata</name>
    <name type="common">Coyote tobacco</name>
    <dbReference type="NCBI Taxonomy" id="49451"/>
    <lineage>
        <taxon>Eukaryota</taxon>
        <taxon>Viridiplantae</taxon>
        <taxon>Streptophyta</taxon>
        <taxon>Embryophyta</taxon>
        <taxon>Tracheophyta</taxon>
        <taxon>Spermatophyta</taxon>
        <taxon>Magnoliopsida</taxon>
        <taxon>eudicotyledons</taxon>
        <taxon>Gunneridae</taxon>
        <taxon>Pentapetalae</taxon>
        <taxon>asterids</taxon>
        <taxon>lamiids</taxon>
        <taxon>Solanales</taxon>
        <taxon>Solanaceae</taxon>
        <taxon>Nicotianoideae</taxon>
        <taxon>Nicotianeae</taxon>
        <taxon>Nicotiana</taxon>
    </lineage>
</organism>
<evidence type="ECO:0000256" key="7">
    <source>
        <dbReference type="ARBA" id="ARBA00022990"/>
    </source>
</evidence>
<evidence type="ECO:0000256" key="3">
    <source>
        <dbReference type="ARBA" id="ARBA00022448"/>
    </source>
</evidence>
<keyword evidence="7" id="KW-0007">Acetylation</keyword>
<dbReference type="SMART" id="SM01349">
    <property type="entry name" value="TOG"/>
    <property type="match status" value="1"/>
</dbReference>
<dbReference type="Proteomes" id="UP000187609">
    <property type="component" value="Unassembled WGS sequence"/>
</dbReference>
<dbReference type="GO" id="GO:0005634">
    <property type="term" value="C:nucleus"/>
    <property type="evidence" value="ECO:0007669"/>
    <property type="project" value="UniProtKB-SubCell"/>
</dbReference>
<dbReference type="Pfam" id="PF18808">
    <property type="entry name" value="Importin_rep_4"/>
    <property type="match status" value="1"/>
</dbReference>
<evidence type="ECO:0000256" key="2">
    <source>
        <dbReference type="ARBA" id="ARBA00004496"/>
    </source>
</evidence>
<name>A0A314LEX4_NICAT</name>
<dbReference type="Pfam" id="PF02985">
    <property type="entry name" value="HEAT"/>
    <property type="match status" value="1"/>
</dbReference>
<evidence type="ECO:0000259" key="9">
    <source>
        <dbReference type="SMART" id="SM01349"/>
    </source>
</evidence>
<dbReference type="InterPro" id="IPR041389">
    <property type="entry name" value="Importin_rep_6"/>
</dbReference>
<dbReference type="InterPro" id="IPR058584">
    <property type="entry name" value="IMB1_TNPO1-like_TPR"/>
</dbReference>
<dbReference type="Gramene" id="OIT39667">
    <property type="protein sequence ID" value="OIT39667"/>
    <property type="gene ID" value="A4A49_22176"/>
</dbReference>
<evidence type="ECO:0000256" key="4">
    <source>
        <dbReference type="ARBA" id="ARBA00022490"/>
    </source>
</evidence>
<gene>
    <name evidence="10" type="ORF">A4A49_22176</name>
</gene>
<keyword evidence="5" id="KW-0677">Repeat</keyword>
<dbReference type="Pfam" id="PF12755">
    <property type="entry name" value="Vac14_Fab1_bd"/>
    <property type="match status" value="1"/>
</dbReference>
<evidence type="ECO:0000256" key="8">
    <source>
        <dbReference type="ARBA" id="ARBA00023242"/>
    </source>
</evidence>